<sequence>MTQSIRFLTTLWLGSLGFSSAAQNAIVTSAGETRLAWAPEDGCVPGASHTYFCPLKMDCFPHKAFPKGGYCDCNPLFINTPAKLPFDDSEWDDGFYPNDCSSWSFVKFILGAFHLYCVIWSLAFVHTNCLVTLELFRTKALKWNATAMALMYSLYGALSMSACFLIYFLNTWDLEPEYWYNRRGLIFLYGSNWALMTCDTEIGCTWIDLVDRTRKMSKSTSKSLTFLRWFVRFTGLGITAYVFYGIYTGTIGGLLNSAVIPSAVSAVFIGLAGFLIIRTICPNGSDISNPNWKVAKSIERTTKYAILGKFIEILALFGMLNTGKRATLSYAYGFFNPLWFWGYQFRQWSYLSYIIVGNRKHLKKYESENVSGFFGFSTVGLNKTITRASSAFTSYRATTAAPTTFEKD</sequence>
<evidence type="ECO:0000313" key="4">
    <source>
        <dbReference type="Proteomes" id="UP001516023"/>
    </source>
</evidence>
<dbReference type="AlphaFoldDB" id="A0ABD3QAD0"/>
<keyword evidence="4" id="KW-1185">Reference proteome</keyword>
<keyword evidence="1" id="KW-1133">Transmembrane helix</keyword>
<comment type="caution">
    <text evidence="3">The sequence shown here is derived from an EMBL/GenBank/DDBJ whole genome shotgun (WGS) entry which is preliminary data.</text>
</comment>
<dbReference type="Proteomes" id="UP001516023">
    <property type="component" value="Unassembled WGS sequence"/>
</dbReference>
<feature type="chain" id="PRO_5044753186" evidence="2">
    <location>
        <begin position="22"/>
        <end position="408"/>
    </location>
</feature>
<protein>
    <submittedName>
        <fullName evidence="3">Uncharacterized protein</fullName>
    </submittedName>
</protein>
<name>A0ABD3QAD0_9STRA</name>
<dbReference type="EMBL" id="JABMIG020000057">
    <property type="protein sequence ID" value="KAL3797095.1"/>
    <property type="molecule type" value="Genomic_DNA"/>
</dbReference>
<organism evidence="3 4">
    <name type="scientific">Cyclotella cryptica</name>
    <dbReference type="NCBI Taxonomy" id="29204"/>
    <lineage>
        <taxon>Eukaryota</taxon>
        <taxon>Sar</taxon>
        <taxon>Stramenopiles</taxon>
        <taxon>Ochrophyta</taxon>
        <taxon>Bacillariophyta</taxon>
        <taxon>Coscinodiscophyceae</taxon>
        <taxon>Thalassiosirophycidae</taxon>
        <taxon>Stephanodiscales</taxon>
        <taxon>Stephanodiscaceae</taxon>
        <taxon>Cyclotella</taxon>
    </lineage>
</organism>
<keyword evidence="1" id="KW-0472">Membrane</keyword>
<feature type="transmembrane region" description="Helical" evidence="1">
    <location>
        <begin position="148"/>
        <end position="169"/>
    </location>
</feature>
<keyword evidence="2" id="KW-0732">Signal</keyword>
<proteinExistence type="predicted"/>
<feature type="transmembrane region" description="Helical" evidence="1">
    <location>
        <begin position="229"/>
        <end position="247"/>
    </location>
</feature>
<feature type="transmembrane region" description="Helical" evidence="1">
    <location>
        <begin position="113"/>
        <end position="136"/>
    </location>
</feature>
<gene>
    <name evidence="3" type="ORF">HJC23_000433</name>
</gene>
<evidence type="ECO:0000256" key="2">
    <source>
        <dbReference type="SAM" id="SignalP"/>
    </source>
</evidence>
<reference evidence="3 4" key="1">
    <citation type="journal article" date="2020" name="G3 (Bethesda)">
        <title>Improved Reference Genome for Cyclotella cryptica CCMP332, a Model for Cell Wall Morphogenesis, Salinity Adaptation, and Lipid Production in Diatoms (Bacillariophyta).</title>
        <authorList>
            <person name="Roberts W.R."/>
            <person name="Downey K.M."/>
            <person name="Ruck E.C."/>
            <person name="Traller J.C."/>
            <person name="Alverson A.J."/>
        </authorList>
    </citation>
    <scope>NUCLEOTIDE SEQUENCE [LARGE SCALE GENOMIC DNA]</scope>
    <source>
        <strain evidence="3 4">CCMP332</strain>
    </source>
</reference>
<keyword evidence="1" id="KW-0812">Transmembrane</keyword>
<feature type="transmembrane region" description="Helical" evidence="1">
    <location>
        <begin position="259"/>
        <end position="281"/>
    </location>
</feature>
<evidence type="ECO:0000256" key="1">
    <source>
        <dbReference type="SAM" id="Phobius"/>
    </source>
</evidence>
<accession>A0ABD3QAD0</accession>
<evidence type="ECO:0000313" key="3">
    <source>
        <dbReference type="EMBL" id="KAL3797095.1"/>
    </source>
</evidence>
<feature type="signal peptide" evidence="2">
    <location>
        <begin position="1"/>
        <end position="21"/>
    </location>
</feature>